<dbReference type="EMBL" id="FWXZ01000001">
    <property type="protein sequence ID" value="SMC36898.1"/>
    <property type="molecule type" value="Genomic_DNA"/>
</dbReference>
<organism evidence="1 2">
    <name type="scientific">Aristaeella lactis</name>
    <dbReference type="NCBI Taxonomy" id="3046383"/>
    <lineage>
        <taxon>Bacteria</taxon>
        <taxon>Bacillati</taxon>
        <taxon>Bacillota</taxon>
        <taxon>Clostridia</taxon>
        <taxon>Eubacteriales</taxon>
        <taxon>Aristaeellaceae</taxon>
        <taxon>Aristaeella</taxon>
    </lineage>
</organism>
<dbReference type="Proteomes" id="UP000192328">
    <property type="component" value="Unassembled WGS sequence"/>
</dbReference>
<reference evidence="1" key="1">
    <citation type="submission" date="2017-04" db="EMBL/GenBank/DDBJ databases">
        <authorList>
            <person name="Varghese N."/>
            <person name="Submissions S."/>
        </authorList>
    </citation>
    <scope>NUCLEOTIDE SEQUENCE</scope>
    <source>
        <strain evidence="1">WTE2008</strain>
    </source>
</reference>
<sequence length="412" mass="44229">MKILVVNAGSSSLKYQLIDMDGEKELAKGLVERIGIEGSKLKHSAGDKKTEIVQAIPDHEAAAQLMLKILQDPEFGVIKSTDEIGAVGHRVLHGGSAFTASVIVNDAAKQAIRDCFPLGPLHNPANLMGIEACEKVMKGTPQVAVFDTAFHQTMPPKAYMYGVPKMYEEKLHVRRYGFHGTSHRYVSRRVCEFLGISPIGKKIIICHLGNGSSLSAVMDGKCQDTSMGLTPLEGLLMGTRCGSCDPAVVQFIANNPLNDDGTPVGHPISVDEVLTMMNKKSGLLGISGKSSDCRDIDDLASKGDPNAKLAQDMLIYGIKKYIGSYAAAMGGVDIIVFTAGIGENNADLRAQVIDGLEFMGAKIDPEKNKTRKEAVISADDSKVTVCVIPTNEEIMIARDTLDLVTTGKVRDN</sequence>
<proteinExistence type="predicted"/>
<evidence type="ECO:0000313" key="1">
    <source>
        <dbReference type="EMBL" id="SMC36898.1"/>
    </source>
</evidence>
<evidence type="ECO:0000313" key="2">
    <source>
        <dbReference type="Proteomes" id="UP000192328"/>
    </source>
</evidence>
<comment type="caution">
    <text evidence="1">The sequence shown here is derived from an EMBL/GenBank/DDBJ whole genome shotgun (WGS) entry which is preliminary data.</text>
</comment>
<keyword evidence="1" id="KW-0418">Kinase</keyword>
<accession>A0AC61PHV8</accession>
<protein>
    <submittedName>
        <fullName evidence="1">Acetate kinase</fullName>
    </submittedName>
</protein>
<gene>
    <name evidence="1" type="ORF">SAMN06297397_0354</name>
</gene>
<keyword evidence="1" id="KW-0808">Transferase</keyword>
<name>A0AC61PHV8_9FIRM</name>
<keyword evidence="2" id="KW-1185">Reference proteome</keyword>